<dbReference type="AlphaFoldDB" id="A0A8K0KFU4"/>
<dbReference type="OrthoDB" id="8057216at2759"/>
<gene>
    <name evidence="4" type="ORF">J437_LFUL008097</name>
</gene>
<dbReference type="GO" id="GO:0003676">
    <property type="term" value="F:nucleic acid binding"/>
    <property type="evidence" value="ECO:0007669"/>
    <property type="project" value="InterPro"/>
</dbReference>
<dbReference type="Gene3D" id="4.10.60.10">
    <property type="entry name" value="Zinc finger, CCHC-type"/>
    <property type="match status" value="1"/>
</dbReference>
<dbReference type="InterPro" id="IPR036875">
    <property type="entry name" value="Znf_CCHC_sf"/>
</dbReference>
<evidence type="ECO:0000259" key="3">
    <source>
        <dbReference type="PROSITE" id="PS50158"/>
    </source>
</evidence>
<reference evidence="4" key="1">
    <citation type="submission" date="2013-04" db="EMBL/GenBank/DDBJ databases">
        <authorList>
            <person name="Qu J."/>
            <person name="Murali S.C."/>
            <person name="Bandaranaike D."/>
            <person name="Bellair M."/>
            <person name="Blankenburg K."/>
            <person name="Chao H."/>
            <person name="Dinh H."/>
            <person name="Doddapaneni H."/>
            <person name="Downs B."/>
            <person name="Dugan-Rocha S."/>
            <person name="Elkadiri S."/>
            <person name="Gnanaolivu R.D."/>
            <person name="Hernandez B."/>
            <person name="Javaid M."/>
            <person name="Jayaseelan J.C."/>
            <person name="Lee S."/>
            <person name="Li M."/>
            <person name="Ming W."/>
            <person name="Munidasa M."/>
            <person name="Muniz J."/>
            <person name="Nguyen L."/>
            <person name="Ongeri F."/>
            <person name="Osuji N."/>
            <person name="Pu L.-L."/>
            <person name="Puazo M."/>
            <person name="Qu C."/>
            <person name="Quiroz J."/>
            <person name="Raj R."/>
            <person name="Weissenberger G."/>
            <person name="Xin Y."/>
            <person name="Zou X."/>
            <person name="Han Y."/>
            <person name="Richards S."/>
            <person name="Worley K."/>
            <person name="Muzny D."/>
            <person name="Gibbs R."/>
        </authorList>
    </citation>
    <scope>NUCLEOTIDE SEQUENCE</scope>
    <source>
        <strain evidence="4">Sampled in the wild</strain>
    </source>
</reference>
<organism evidence="4 5">
    <name type="scientific">Ladona fulva</name>
    <name type="common">Scarce chaser dragonfly</name>
    <name type="synonym">Libellula fulva</name>
    <dbReference type="NCBI Taxonomy" id="123851"/>
    <lineage>
        <taxon>Eukaryota</taxon>
        <taxon>Metazoa</taxon>
        <taxon>Ecdysozoa</taxon>
        <taxon>Arthropoda</taxon>
        <taxon>Hexapoda</taxon>
        <taxon>Insecta</taxon>
        <taxon>Pterygota</taxon>
        <taxon>Palaeoptera</taxon>
        <taxon>Odonata</taxon>
        <taxon>Epiprocta</taxon>
        <taxon>Anisoptera</taxon>
        <taxon>Libelluloidea</taxon>
        <taxon>Libellulidae</taxon>
        <taxon>Ladona</taxon>
    </lineage>
</organism>
<keyword evidence="1" id="KW-0863">Zinc-finger</keyword>
<dbReference type="SUPFAM" id="SSF57756">
    <property type="entry name" value="Retrovirus zinc finger-like domains"/>
    <property type="match status" value="1"/>
</dbReference>
<evidence type="ECO:0000256" key="2">
    <source>
        <dbReference type="SAM" id="MobiDB-lite"/>
    </source>
</evidence>
<feature type="domain" description="CCHC-type" evidence="3">
    <location>
        <begin position="152"/>
        <end position="167"/>
    </location>
</feature>
<name>A0A8K0KFU4_LADFU</name>
<dbReference type="InterPro" id="IPR001878">
    <property type="entry name" value="Znf_CCHC"/>
</dbReference>
<dbReference type="GO" id="GO:0008270">
    <property type="term" value="F:zinc ion binding"/>
    <property type="evidence" value="ECO:0007669"/>
    <property type="project" value="UniProtKB-KW"/>
</dbReference>
<keyword evidence="5" id="KW-1185">Reference proteome</keyword>
<feature type="domain" description="CCHC-type" evidence="3">
    <location>
        <begin position="129"/>
        <end position="143"/>
    </location>
</feature>
<evidence type="ECO:0000313" key="4">
    <source>
        <dbReference type="EMBL" id="KAG8231553.1"/>
    </source>
</evidence>
<dbReference type="PROSITE" id="PS50158">
    <property type="entry name" value="ZF_CCHC"/>
    <property type="match status" value="2"/>
</dbReference>
<reference evidence="4" key="2">
    <citation type="submission" date="2017-10" db="EMBL/GenBank/DDBJ databases">
        <title>Ladona fulva Genome sequencing and assembly.</title>
        <authorList>
            <person name="Murali S."/>
            <person name="Richards S."/>
            <person name="Bandaranaike D."/>
            <person name="Bellair M."/>
            <person name="Blankenburg K."/>
            <person name="Chao H."/>
            <person name="Dinh H."/>
            <person name="Doddapaneni H."/>
            <person name="Dugan-Rocha S."/>
            <person name="Elkadiri S."/>
            <person name="Gnanaolivu R."/>
            <person name="Hernandez B."/>
            <person name="Skinner E."/>
            <person name="Javaid M."/>
            <person name="Lee S."/>
            <person name="Li M."/>
            <person name="Ming W."/>
            <person name="Munidasa M."/>
            <person name="Muniz J."/>
            <person name="Nguyen L."/>
            <person name="Hughes D."/>
            <person name="Osuji N."/>
            <person name="Pu L.-L."/>
            <person name="Puazo M."/>
            <person name="Qu C."/>
            <person name="Quiroz J."/>
            <person name="Raj R."/>
            <person name="Weissenberger G."/>
            <person name="Xin Y."/>
            <person name="Zou X."/>
            <person name="Han Y."/>
            <person name="Worley K."/>
            <person name="Muzny D."/>
            <person name="Gibbs R."/>
        </authorList>
    </citation>
    <scope>NUCLEOTIDE SEQUENCE</scope>
    <source>
        <strain evidence="4">Sampled in the wild</strain>
    </source>
</reference>
<dbReference type="Pfam" id="PF00098">
    <property type="entry name" value="zf-CCHC"/>
    <property type="match status" value="1"/>
</dbReference>
<comment type="caution">
    <text evidence="4">The sequence shown here is derived from an EMBL/GenBank/DDBJ whole genome shotgun (WGS) entry which is preliminary data.</text>
</comment>
<keyword evidence="1" id="KW-0862">Zinc</keyword>
<protein>
    <recommendedName>
        <fullName evidence="3">CCHC-type domain-containing protein</fullName>
    </recommendedName>
</protein>
<dbReference type="SMART" id="SM00343">
    <property type="entry name" value="ZnF_C2HC"/>
    <property type="match status" value="2"/>
</dbReference>
<dbReference type="Proteomes" id="UP000792457">
    <property type="component" value="Unassembled WGS sequence"/>
</dbReference>
<feature type="region of interest" description="Disordered" evidence="2">
    <location>
        <begin position="1"/>
        <end position="29"/>
    </location>
</feature>
<accession>A0A8K0KFU4</accession>
<keyword evidence="1" id="KW-0479">Metal-binding</keyword>
<dbReference type="EMBL" id="KZ308558">
    <property type="protein sequence ID" value="KAG8231553.1"/>
    <property type="molecule type" value="Genomic_DNA"/>
</dbReference>
<evidence type="ECO:0000256" key="1">
    <source>
        <dbReference type="PROSITE-ProRule" id="PRU00047"/>
    </source>
</evidence>
<proteinExistence type="predicted"/>
<evidence type="ECO:0000313" key="5">
    <source>
        <dbReference type="Proteomes" id="UP000792457"/>
    </source>
</evidence>
<sequence length="287" mass="32469">MAKDKSQRFPKISTEGKTRENRNNTPRSRTEAVLIKPGNGKSYAEVMTLEIRDLDCTTTEAEVRDAISREMEEPLKDNFKIAVFEPNNRGQKMAVVEMEDQGAISLLNKERIKIGWVYCRIRKRIIVTRCHKCLSYGHMKRDCTGPDRTDVCWKCGNKGHKAAQCKNNPSCVLCAKRADVTERQHVPGVEAGTPALCVENEASEDAFGKLCDVTNALLLKKACSIFCPAYYLAHNYRQYFDHFGPLELQKKNGVDIGMGLYSCTSATEMINHIAINMQKKSCKWHIK</sequence>